<accession>A0ABR0ACZ3</accession>
<keyword evidence="3" id="KW-1185">Reference proteome</keyword>
<evidence type="ECO:0000256" key="1">
    <source>
        <dbReference type="SAM" id="MobiDB-lite"/>
    </source>
</evidence>
<comment type="caution">
    <text evidence="2">The sequence shown here is derived from an EMBL/GenBank/DDBJ whole genome shotgun (WGS) entry which is preliminary data.</text>
</comment>
<dbReference type="Proteomes" id="UP001234178">
    <property type="component" value="Unassembled WGS sequence"/>
</dbReference>
<evidence type="ECO:0000313" key="3">
    <source>
        <dbReference type="Proteomes" id="UP001234178"/>
    </source>
</evidence>
<sequence length="244" mass="27140">MDVEDDIDFRAPSLDFEILLKCQEKLVPSIGKGVNEVEKVLYKVHQSMLPVFPVLAFLESLELKGEAGKAVKHAFELVGRAFYDVSNFRRKNILSIVGENCMQLIENRDVFNVLEHKNLFGASIIDKLLKSGRLLEALVSLDVGAKRRNDEGEKDPRHMLYHSARLHQHQQQPRDGTRGNGYKGRFYTEDFGDGGGASRFDNGAGPSHQQANVGAGPSQGQFDDSGGWNNANHGSVDYYVMMTA</sequence>
<evidence type="ECO:0000313" key="2">
    <source>
        <dbReference type="EMBL" id="KAK4022995.1"/>
    </source>
</evidence>
<protein>
    <recommendedName>
        <fullName evidence="4">FRIGIDA-like protein</fullName>
    </recommendedName>
</protein>
<organism evidence="2 3">
    <name type="scientific">Daphnia magna</name>
    <dbReference type="NCBI Taxonomy" id="35525"/>
    <lineage>
        <taxon>Eukaryota</taxon>
        <taxon>Metazoa</taxon>
        <taxon>Ecdysozoa</taxon>
        <taxon>Arthropoda</taxon>
        <taxon>Crustacea</taxon>
        <taxon>Branchiopoda</taxon>
        <taxon>Diplostraca</taxon>
        <taxon>Cladocera</taxon>
        <taxon>Anomopoda</taxon>
        <taxon>Daphniidae</taxon>
        <taxon>Daphnia</taxon>
    </lineage>
</organism>
<reference evidence="2 3" key="1">
    <citation type="journal article" date="2023" name="Nucleic Acids Res.">
        <title>The hologenome of Daphnia magna reveals possible DNA methylation and microbiome-mediated evolution of the host genome.</title>
        <authorList>
            <person name="Chaturvedi A."/>
            <person name="Li X."/>
            <person name="Dhandapani V."/>
            <person name="Marshall H."/>
            <person name="Kissane S."/>
            <person name="Cuenca-Cambronero M."/>
            <person name="Asole G."/>
            <person name="Calvet F."/>
            <person name="Ruiz-Romero M."/>
            <person name="Marangio P."/>
            <person name="Guigo R."/>
            <person name="Rago D."/>
            <person name="Mirbahai L."/>
            <person name="Eastwood N."/>
            <person name="Colbourne J.K."/>
            <person name="Zhou J."/>
            <person name="Mallon E."/>
            <person name="Orsini L."/>
        </authorList>
    </citation>
    <scope>NUCLEOTIDE SEQUENCE [LARGE SCALE GENOMIC DNA]</scope>
    <source>
        <strain evidence="2">LRV0_1</strain>
    </source>
</reference>
<name>A0ABR0ACZ3_9CRUS</name>
<feature type="compositionally biased region" description="Polar residues" evidence="1">
    <location>
        <begin position="207"/>
        <end position="229"/>
    </location>
</feature>
<proteinExistence type="predicted"/>
<dbReference type="EMBL" id="JAOYFB010000037">
    <property type="protein sequence ID" value="KAK4022995.1"/>
    <property type="molecule type" value="Genomic_DNA"/>
</dbReference>
<evidence type="ECO:0008006" key="4">
    <source>
        <dbReference type="Google" id="ProtNLM"/>
    </source>
</evidence>
<feature type="region of interest" description="Disordered" evidence="1">
    <location>
        <begin position="164"/>
        <end position="229"/>
    </location>
</feature>
<gene>
    <name evidence="2" type="ORF">OUZ56_008435</name>
</gene>